<dbReference type="Gene3D" id="2.60.40.10">
    <property type="entry name" value="Immunoglobulins"/>
    <property type="match status" value="3"/>
</dbReference>
<accession>A0A287B1T9</accession>
<keyword evidence="3" id="KW-0732">Signal</keyword>
<evidence type="ECO:0000256" key="9">
    <source>
        <dbReference type="ARBA" id="ARBA00023180"/>
    </source>
</evidence>
<feature type="domain" description="Ig-like" evidence="13">
    <location>
        <begin position="29"/>
        <end position="140"/>
    </location>
</feature>
<dbReference type="SUPFAM" id="SSF48726">
    <property type="entry name" value="Immunoglobulin"/>
    <property type="match status" value="3"/>
</dbReference>
<evidence type="ECO:0000313" key="14">
    <source>
        <dbReference type="Ensembl" id="ENSSSCP00000050131.2"/>
    </source>
</evidence>
<dbReference type="GO" id="GO:0007155">
    <property type="term" value="P:cell adhesion"/>
    <property type="evidence" value="ECO:0000318"/>
    <property type="project" value="GO_Central"/>
</dbReference>
<feature type="domain" description="Ig-like" evidence="13">
    <location>
        <begin position="240"/>
        <end position="334"/>
    </location>
</feature>
<sequence length="470" mass="50242">MELNGSSLVAQRVKVLALSLLWHRFDPWPGNFLMLGNVTVQEGLCVLVPCKFSYPWSSFGTFSGFWFRQGAGKKHALVATNRLGQKLSEGSQGRFFLLGDPQANNCSLSIRDVTTGDSGTYFFQIETSFHQHAYQDRPLSLGVTALTQAPHILMPETLESGRPRRLTCSVPWACEWGTPPVFSWTSAALPTLGPRTPLSSVVTLTPRPQDHGTSLTCQVMFPASGVTVGRTIQLNVTYAPRNVTVSVFQGNRTALKILQNASSLPVLEGQALQLLCVADGNPPAQLSWFRGSPAPNATPISSTTILELPGLGTVPGEVTCRAQNPLGSQNLSLSLLVVWNKPANLLSPCRPPPAAGSLLLLGGQGSPLQLLLPSPARPLPALAPGGGAAGRELQQRLDQGHLQLHRALGQQLPEPGRGAQLQPQTQLRGPERLRVPGRHCPAAARSGGLLRGRCLGDRNGDPFVSLLGLP</sequence>
<keyword evidence="9" id="KW-0325">Glycoprotein</keyword>
<dbReference type="GO" id="GO:0005886">
    <property type="term" value="C:plasma membrane"/>
    <property type="evidence" value="ECO:0000318"/>
    <property type="project" value="GO_Central"/>
</dbReference>
<keyword evidence="10" id="KW-0393">Immunoglobulin domain</keyword>
<evidence type="ECO:0000313" key="15">
    <source>
        <dbReference type="Proteomes" id="UP000008227"/>
    </source>
</evidence>
<evidence type="ECO:0000256" key="1">
    <source>
        <dbReference type="ARBA" id="ARBA00004479"/>
    </source>
</evidence>
<dbReference type="SMART" id="SM00408">
    <property type="entry name" value="IGc2"/>
    <property type="match status" value="1"/>
</dbReference>
<dbReference type="FunCoup" id="A0A287B1T9">
    <property type="interactions" value="15"/>
</dbReference>
<evidence type="ECO:0000256" key="10">
    <source>
        <dbReference type="ARBA" id="ARBA00023319"/>
    </source>
</evidence>
<evidence type="ECO:0000256" key="12">
    <source>
        <dbReference type="SAM" id="MobiDB-lite"/>
    </source>
</evidence>
<comment type="subcellular location">
    <subcellularLocation>
        <location evidence="1">Membrane</location>
        <topology evidence="1">Single-pass type I membrane protein</topology>
    </subcellularLocation>
</comment>
<dbReference type="InterPro" id="IPR036179">
    <property type="entry name" value="Ig-like_dom_sf"/>
</dbReference>
<keyword evidence="8" id="KW-1015">Disulfide bond</keyword>
<evidence type="ECO:0000256" key="2">
    <source>
        <dbReference type="ARBA" id="ARBA00022692"/>
    </source>
</evidence>
<keyword evidence="5" id="KW-0130">Cell adhesion</keyword>
<keyword evidence="4" id="KW-0430">Lectin</keyword>
<evidence type="ECO:0000256" key="6">
    <source>
        <dbReference type="ARBA" id="ARBA00022989"/>
    </source>
</evidence>
<organism evidence="14 15">
    <name type="scientific">Sus scrofa</name>
    <name type="common">Pig</name>
    <dbReference type="NCBI Taxonomy" id="9823"/>
    <lineage>
        <taxon>Eukaryota</taxon>
        <taxon>Metazoa</taxon>
        <taxon>Chordata</taxon>
        <taxon>Craniata</taxon>
        <taxon>Vertebrata</taxon>
        <taxon>Euteleostomi</taxon>
        <taxon>Mammalia</taxon>
        <taxon>Eutheria</taxon>
        <taxon>Laurasiatheria</taxon>
        <taxon>Artiodactyla</taxon>
        <taxon>Suina</taxon>
        <taxon>Suidae</taxon>
        <taxon>Sus</taxon>
    </lineage>
</organism>
<dbReference type="PANTHER" id="PTHR12035:SF99">
    <property type="entry name" value="SIALIC ACID BINDING IG LIKE LECTIN 6"/>
    <property type="match status" value="1"/>
</dbReference>
<dbReference type="InterPro" id="IPR007110">
    <property type="entry name" value="Ig-like_dom"/>
</dbReference>
<evidence type="ECO:0000256" key="4">
    <source>
        <dbReference type="ARBA" id="ARBA00022734"/>
    </source>
</evidence>
<evidence type="ECO:0000256" key="7">
    <source>
        <dbReference type="ARBA" id="ARBA00023136"/>
    </source>
</evidence>
<dbReference type="InterPro" id="IPR013106">
    <property type="entry name" value="Ig_V-set"/>
</dbReference>
<dbReference type="FunFam" id="2.60.40.10:FF:000912">
    <property type="entry name" value="Myeloid cell surface antigen CD33"/>
    <property type="match status" value="1"/>
</dbReference>
<evidence type="ECO:0000259" key="13">
    <source>
        <dbReference type="PROSITE" id="PS50835"/>
    </source>
</evidence>
<protein>
    <recommendedName>
        <fullName evidence="13">Ig-like domain-containing protein</fullName>
    </recommendedName>
</protein>
<dbReference type="GeneTree" id="ENSGT01150000286907"/>
<dbReference type="InterPro" id="IPR003599">
    <property type="entry name" value="Ig_sub"/>
</dbReference>
<dbReference type="Proteomes" id="UP000008227">
    <property type="component" value="Chromosome 6"/>
</dbReference>
<feature type="region of interest" description="Disordered" evidence="12">
    <location>
        <begin position="411"/>
        <end position="436"/>
    </location>
</feature>
<evidence type="ECO:0000256" key="11">
    <source>
        <dbReference type="ARBA" id="ARBA00038361"/>
    </source>
</evidence>
<evidence type="ECO:0000256" key="3">
    <source>
        <dbReference type="ARBA" id="ARBA00022729"/>
    </source>
</evidence>
<dbReference type="Ensembl" id="ENSSSCT00000032772.4">
    <property type="protein sequence ID" value="ENSSSCP00000050131.2"/>
    <property type="gene ID" value="ENSSSCG00000063148.1"/>
</dbReference>
<dbReference type="Reactome" id="R-SSC-198933">
    <property type="pathway name" value="Immunoregulatory interactions between a Lymphoid and a non-Lymphoid cell"/>
</dbReference>
<reference evidence="15" key="1">
    <citation type="submission" date="2009-11" db="EMBL/GenBank/DDBJ databases">
        <authorList>
            <consortium name="Porcine genome sequencing project"/>
        </authorList>
    </citation>
    <scope>NUCLEOTIDE SEQUENCE [LARGE SCALE GENOMIC DNA]</scope>
    <source>
        <strain evidence="15">Duroc</strain>
    </source>
</reference>
<dbReference type="Reactome" id="R-SSC-6798695">
    <property type="pathway name" value="Neutrophil degranulation"/>
</dbReference>
<dbReference type="InterPro" id="IPR013783">
    <property type="entry name" value="Ig-like_fold"/>
</dbReference>
<feature type="domain" description="Ig-like" evidence="13">
    <location>
        <begin position="150"/>
        <end position="233"/>
    </location>
</feature>
<dbReference type="ExpressionAtlas" id="A0A287B1T9">
    <property type="expression patterns" value="baseline and differential"/>
</dbReference>
<keyword evidence="6" id="KW-1133">Transmembrane helix</keyword>
<keyword evidence="15" id="KW-1185">Reference proteome</keyword>
<dbReference type="PROSITE" id="PS50835">
    <property type="entry name" value="IG_LIKE"/>
    <property type="match status" value="3"/>
</dbReference>
<dbReference type="GO" id="GO:0033691">
    <property type="term" value="F:sialic acid binding"/>
    <property type="evidence" value="ECO:0000318"/>
    <property type="project" value="GO_Central"/>
</dbReference>
<name>A0A287B1T9_PIG</name>
<reference evidence="14" key="4">
    <citation type="submission" date="2025-09" db="UniProtKB">
        <authorList>
            <consortium name="Ensembl"/>
        </authorList>
    </citation>
    <scope>IDENTIFICATION</scope>
</reference>
<reference evidence="14" key="2">
    <citation type="journal article" date="2020" name="Gigascience">
        <title>An improved pig reference genome sequence to enable pig genetics and genomics research.</title>
        <authorList>
            <person name="Warr A."/>
            <person name="Affara N."/>
            <person name="Aken B."/>
            <person name="Beiki H."/>
            <person name="Bickhart D.M."/>
            <person name="Billis K."/>
            <person name="Chow W."/>
            <person name="Eory L."/>
            <person name="Finlayson H.A."/>
            <person name="Flicek P."/>
            <person name="Giron C.G."/>
            <person name="Griffin D.K."/>
            <person name="Hall R."/>
            <person name="Hannum G."/>
            <person name="Hourlier T."/>
            <person name="Howe K."/>
            <person name="Hume D.A."/>
            <person name="Izuogu O."/>
            <person name="Kim K."/>
            <person name="Koren S."/>
            <person name="Liu H."/>
            <person name="Manchanda N."/>
            <person name="Martin F.J."/>
            <person name="Nonneman D.J."/>
            <person name="O'Connor R.E."/>
            <person name="Phillippy A.M."/>
            <person name="Rohrer G.A."/>
            <person name="Rosen B.D."/>
            <person name="Rund L.A."/>
            <person name="Sargent C.A."/>
            <person name="Schook L.B."/>
            <person name="Schroeder S.G."/>
            <person name="Schwartz A.S."/>
            <person name="Skinner B.M."/>
            <person name="Talbot R."/>
            <person name="Tseng E."/>
            <person name="Tuggle C.K."/>
            <person name="Watson M."/>
            <person name="Smith T.P.L."/>
            <person name="Archibald A.L."/>
        </authorList>
    </citation>
    <scope>NUCLEOTIDE SEQUENCE [LARGE SCALE GENOMIC DNA]</scope>
    <source>
        <strain evidence="14">Duroc</strain>
    </source>
</reference>
<keyword evidence="7" id="KW-0472">Membrane</keyword>
<dbReference type="PANTHER" id="PTHR12035">
    <property type="entry name" value="SIALIC ACID BINDING IMMUNOGLOBULIN-LIKE LECTIN"/>
    <property type="match status" value="1"/>
</dbReference>
<reference evidence="14" key="3">
    <citation type="submission" date="2025-08" db="UniProtKB">
        <authorList>
            <consortium name="Ensembl"/>
        </authorList>
    </citation>
    <scope>IDENTIFICATION</scope>
</reference>
<dbReference type="Bgee" id="ENSSSCG00000003236">
    <property type="expression patterns" value="Expressed in blood and 29 other cell types or tissues"/>
</dbReference>
<evidence type="ECO:0000256" key="5">
    <source>
        <dbReference type="ARBA" id="ARBA00022889"/>
    </source>
</evidence>
<dbReference type="InterPro" id="IPR003598">
    <property type="entry name" value="Ig_sub2"/>
</dbReference>
<dbReference type="AlphaFoldDB" id="A0A287B1T9"/>
<dbReference type="GO" id="GO:0030246">
    <property type="term" value="F:carbohydrate binding"/>
    <property type="evidence" value="ECO:0007669"/>
    <property type="project" value="UniProtKB-KW"/>
</dbReference>
<dbReference type="InterPro" id="IPR051036">
    <property type="entry name" value="SIGLEC"/>
</dbReference>
<comment type="similarity">
    <text evidence="11">Belongs to the immunoglobulin superfamily. SIGLEC (sialic acid binding Ig-like lectin) family.</text>
</comment>
<evidence type="ECO:0000256" key="8">
    <source>
        <dbReference type="ARBA" id="ARBA00023157"/>
    </source>
</evidence>
<dbReference type="Pfam" id="PF07686">
    <property type="entry name" value="V-set"/>
    <property type="match status" value="1"/>
</dbReference>
<proteinExistence type="inferred from homology"/>
<dbReference type="SMART" id="SM00406">
    <property type="entry name" value="IGv"/>
    <property type="match status" value="1"/>
</dbReference>
<keyword evidence="2" id="KW-0812">Transmembrane</keyword>
<dbReference type="SMART" id="SM00409">
    <property type="entry name" value="IG"/>
    <property type="match status" value="3"/>
</dbReference>